<keyword evidence="13 17" id="KW-0472">Membrane</keyword>
<comment type="subcellular location">
    <subcellularLocation>
        <location evidence="2">Membrane</location>
        <topology evidence="2">Single-pass membrane protein</topology>
    </subcellularLocation>
</comment>
<evidence type="ECO:0000256" key="2">
    <source>
        <dbReference type="ARBA" id="ARBA00004167"/>
    </source>
</evidence>
<keyword evidence="12 17" id="KW-1133">Transmembrane helix</keyword>
<protein>
    <recommendedName>
        <fullName evidence="4">RING-type E3 ubiquitin transferase</fullName>
        <ecNumber evidence="4">2.3.2.27</ecNumber>
    </recommendedName>
</protein>
<dbReference type="Gene3D" id="3.30.40.10">
    <property type="entry name" value="Zinc/RING finger domain, C3HC4 (zinc finger)"/>
    <property type="match status" value="1"/>
</dbReference>
<dbReference type="InterPro" id="IPR013083">
    <property type="entry name" value="Znf_RING/FYVE/PHD"/>
</dbReference>
<evidence type="ECO:0000256" key="17">
    <source>
        <dbReference type="SAM" id="Phobius"/>
    </source>
</evidence>
<feature type="region of interest" description="Disordered" evidence="16">
    <location>
        <begin position="368"/>
        <end position="390"/>
    </location>
</feature>
<keyword evidence="21" id="KW-1185">Reference proteome</keyword>
<dbReference type="PANTHER" id="PTHR46279:SF31">
    <property type="entry name" value="RING-H2 FINGER PROTEIN ATL20-LIKE ISOFORM X1"/>
    <property type="match status" value="1"/>
</dbReference>
<keyword evidence="6 17" id="KW-0812">Transmembrane</keyword>
<evidence type="ECO:0000256" key="12">
    <source>
        <dbReference type="ARBA" id="ARBA00022989"/>
    </source>
</evidence>
<dbReference type="InterPro" id="IPR001841">
    <property type="entry name" value="Znf_RING"/>
</dbReference>
<feature type="signal peptide" evidence="18">
    <location>
        <begin position="1"/>
        <end position="25"/>
    </location>
</feature>
<dbReference type="EC" id="2.3.2.27" evidence="4"/>
<feature type="transmembrane region" description="Helical" evidence="17">
    <location>
        <begin position="242"/>
        <end position="264"/>
    </location>
</feature>
<evidence type="ECO:0000256" key="6">
    <source>
        <dbReference type="ARBA" id="ARBA00022692"/>
    </source>
</evidence>
<dbReference type="InterPro" id="IPR046948">
    <property type="entry name" value="ATL20-22-like"/>
</dbReference>
<dbReference type="InterPro" id="IPR025287">
    <property type="entry name" value="WAK_GUB"/>
</dbReference>
<evidence type="ECO:0000256" key="1">
    <source>
        <dbReference type="ARBA" id="ARBA00000900"/>
    </source>
</evidence>
<evidence type="ECO:0000256" key="8">
    <source>
        <dbReference type="ARBA" id="ARBA00022729"/>
    </source>
</evidence>
<evidence type="ECO:0000256" key="7">
    <source>
        <dbReference type="ARBA" id="ARBA00022723"/>
    </source>
</evidence>
<dbReference type="Pfam" id="PF13639">
    <property type="entry name" value="zf-RING_2"/>
    <property type="match status" value="1"/>
</dbReference>
<dbReference type="SMART" id="SM00184">
    <property type="entry name" value="RING"/>
    <property type="match status" value="1"/>
</dbReference>
<sequence>MNSSVGLCCFSFFLPFIFFAYSALCVEICNPSSCGRTGPPVRFPFRLKDRQADRCGYRGFDLSCNNQGQTVLTLPSSGEFIVTSIDYVSQAIYIDPDFCFPEKILNFSLSGSHFRGANFRNYTFLNCSSDWSRYPMYHFLPLLCQDGGNYTVVATISEWLSVDEMPSECRIISTVEVPAQSAATQYWSSLVLYEDLQLIWVAPRCNSCEARGGICGYKSDTGLETGCSRPTSKQGLPRSAKYGIIIGIGIPGIVCLIGLVCYICNRIRGYEDRRYMNTELSAITIPPQRVLFATGLDGPTIASFPKTVLGESRRLPNSSDSTCPICLSEYQPKDALRTIPDCNHYFHAKCIDEWLKLNATCPLCRNSPDGSSLATSRSSTSSTFSSPSSS</sequence>
<feature type="compositionally biased region" description="Low complexity" evidence="16">
    <location>
        <begin position="371"/>
        <end position="390"/>
    </location>
</feature>
<keyword evidence="5" id="KW-0808">Transferase</keyword>
<comment type="caution">
    <text evidence="20">The sequence shown here is derived from an EMBL/GenBank/DDBJ whole genome shotgun (WGS) entry which is preliminary data.</text>
</comment>
<feature type="chain" id="PRO_5044813537" description="RING-type E3 ubiquitin transferase" evidence="18">
    <location>
        <begin position="26"/>
        <end position="390"/>
    </location>
</feature>
<dbReference type="GO" id="GO:0008270">
    <property type="term" value="F:zinc ion binding"/>
    <property type="evidence" value="ECO:0007669"/>
    <property type="project" value="UniProtKB-KW"/>
</dbReference>
<evidence type="ECO:0000256" key="18">
    <source>
        <dbReference type="SAM" id="SignalP"/>
    </source>
</evidence>
<accession>A0ABC8REI9</accession>
<evidence type="ECO:0000256" key="9">
    <source>
        <dbReference type="ARBA" id="ARBA00022771"/>
    </source>
</evidence>
<evidence type="ECO:0000313" key="20">
    <source>
        <dbReference type="EMBL" id="CAK9143168.1"/>
    </source>
</evidence>
<dbReference type="EMBL" id="CAUOFW020001280">
    <property type="protein sequence ID" value="CAK9143168.1"/>
    <property type="molecule type" value="Genomic_DNA"/>
</dbReference>
<evidence type="ECO:0000256" key="10">
    <source>
        <dbReference type="ARBA" id="ARBA00022786"/>
    </source>
</evidence>
<evidence type="ECO:0000256" key="11">
    <source>
        <dbReference type="ARBA" id="ARBA00022833"/>
    </source>
</evidence>
<dbReference type="PANTHER" id="PTHR46279">
    <property type="entry name" value="RING/U-BOX SUPERFAMILY PROTEIN"/>
    <property type="match status" value="1"/>
</dbReference>
<organism evidence="20 21">
    <name type="scientific">Ilex paraguariensis</name>
    <name type="common">yerba mate</name>
    <dbReference type="NCBI Taxonomy" id="185542"/>
    <lineage>
        <taxon>Eukaryota</taxon>
        <taxon>Viridiplantae</taxon>
        <taxon>Streptophyta</taxon>
        <taxon>Embryophyta</taxon>
        <taxon>Tracheophyta</taxon>
        <taxon>Spermatophyta</taxon>
        <taxon>Magnoliopsida</taxon>
        <taxon>eudicotyledons</taxon>
        <taxon>Gunneridae</taxon>
        <taxon>Pentapetalae</taxon>
        <taxon>asterids</taxon>
        <taxon>campanulids</taxon>
        <taxon>Aquifoliales</taxon>
        <taxon>Aquifoliaceae</taxon>
        <taxon>Ilex</taxon>
    </lineage>
</organism>
<keyword evidence="8 18" id="KW-0732">Signal</keyword>
<evidence type="ECO:0000313" key="21">
    <source>
        <dbReference type="Proteomes" id="UP001642360"/>
    </source>
</evidence>
<dbReference type="PROSITE" id="PS50089">
    <property type="entry name" value="ZF_RING_2"/>
    <property type="match status" value="1"/>
</dbReference>
<comment type="pathway">
    <text evidence="3">Protein modification; protein ubiquitination.</text>
</comment>
<evidence type="ECO:0000256" key="16">
    <source>
        <dbReference type="SAM" id="MobiDB-lite"/>
    </source>
</evidence>
<evidence type="ECO:0000256" key="14">
    <source>
        <dbReference type="ARBA" id="ARBA00024209"/>
    </source>
</evidence>
<gene>
    <name evidence="20" type="ORF">ILEXP_LOCUS10863</name>
</gene>
<dbReference type="AlphaFoldDB" id="A0ABC8REI9"/>
<reference evidence="20 21" key="1">
    <citation type="submission" date="2024-02" db="EMBL/GenBank/DDBJ databases">
        <authorList>
            <person name="Vignale AGUSTIN F."/>
            <person name="Sosa J E."/>
            <person name="Modenutti C."/>
        </authorList>
    </citation>
    <scope>NUCLEOTIDE SEQUENCE [LARGE SCALE GENOMIC DNA]</scope>
</reference>
<keyword evidence="11" id="KW-0862">Zinc</keyword>
<evidence type="ECO:0000256" key="4">
    <source>
        <dbReference type="ARBA" id="ARBA00012483"/>
    </source>
</evidence>
<feature type="domain" description="RING-type" evidence="19">
    <location>
        <begin position="323"/>
        <end position="365"/>
    </location>
</feature>
<keyword evidence="9 15" id="KW-0863">Zinc-finger</keyword>
<evidence type="ECO:0000256" key="5">
    <source>
        <dbReference type="ARBA" id="ARBA00022679"/>
    </source>
</evidence>
<dbReference type="GO" id="GO:0061630">
    <property type="term" value="F:ubiquitin protein ligase activity"/>
    <property type="evidence" value="ECO:0007669"/>
    <property type="project" value="UniProtKB-EC"/>
</dbReference>
<dbReference type="GO" id="GO:0016020">
    <property type="term" value="C:membrane"/>
    <property type="evidence" value="ECO:0007669"/>
    <property type="project" value="UniProtKB-SubCell"/>
</dbReference>
<evidence type="ECO:0000256" key="13">
    <source>
        <dbReference type="ARBA" id="ARBA00023136"/>
    </source>
</evidence>
<dbReference type="SUPFAM" id="SSF57850">
    <property type="entry name" value="RING/U-box"/>
    <property type="match status" value="1"/>
</dbReference>
<evidence type="ECO:0000259" key="19">
    <source>
        <dbReference type="PROSITE" id="PS50089"/>
    </source>
</evidence>
<proteinExistence type="inferred from homology"/>
<keyword evidence="7" id="KW-0479">Metal-binding</keyword>
<comment type="similarity">
    <text evidence="14">Belongs to the RING-type zinc finger family. ATL subfamily.</text>
</comment>
<dbReference type="Proteomes" id="UP001642360">
    <property type="component" value="Unassembled WGS sequence"/>
</dbReference>
<dbReference type="Pfam" id="PF13947">
    <property type="entry name" value="GUB_WAK_bind"/>
    <property type="match status" value="1"/>
</dbReference>
<comment type="catalytic activity">
    <reaction evidence="1">
        <text>S-ubiquitinyl-[E2 ubiquitin-conjugating enzyme]-L-cysteine + [acceptor protein]-L-lysine = [E2 ubiquitin-conjugating enzyme]-L-cysteine + N(6)-ubiquitinyl-[acceptor protein]-L-lysine.</text>
        <dbReference type="EC" id="2.3.2.27"/>
    </reaction>
</comment>
<dbReference type="CDD" id="cd16461">
    <property type="entry name" value="RING-H2_EL5-like"/>
    <property type="match status" value="1"/>
</dbReference>
<keyword evidence="10" id="KW-0833">Ubl conjugation pathway</keyword>
<name>A0ABC8REI9_9AQUA</name>
<evidence type="ECO:0000256" key="3">
    <source>
        <dbReference type="ARBA" id="ARBA00004906"/>
    </source>
</evidence>
<evidence type="ECO:0000256" key="15">
    <source>
        <dbReference type="PROSITE-ProRule" id="PRU00175"/>
    </source>
</evidence>